<dbReference type="Pfam" id="PF05050">
    <property type="entry name" value="Methyltransf_21"/>
    <property type="match status" value="1"/>
</dbReference>
<dbReference type="EMBL" id="JACHMM010000001">
    <property type="protein sequence ID" value="MBB5786229.1"/>
    <property type="molecule type" value="Genomic_DNA"/>
</dbReference>
<proteinExistence type="predicted"/>
<accession>A0A7W9GLU1</accession>
<dbReference type="RefSeq" id="WP_184819567.1">
    <property type="nucleotide sequence ID" value="NZ_JACHMM010000001.1"/>
</dbReference>
<reference evidence="2 3" key="1">
    <citation type="submission" date="2020-08" db="EMBL/GenBank/DDBJ databases">
        <title>Sequencing the genomes of 1000 actinobacteria strains.</title>
        <authorList>
            <person name="Klenk H.-P."/>
        </authorList>
    </citation>
    <scope>NUCLEOTIDE SEQUENCE [LARGE SCALE GENOMIC DNA]</scope>
    <source>
        <strain evidence="2 3">DSM 102122</strain>
    </source>
</reference>
<dbReference type="PANTHER" id="PTHR36973:SF4">
    <property type="entry name" value="NODULATION PROTEIN"/>
    <property type="match status" value="1"/>
</dbReference>
<dbReference type="InterPro" id="IPR006342">
    <property type="entry name" value="FkbM_mtfrase"/>
</dbReference>
<dbReference type="PANTHER" id="PTHR36973">
    <property type="entry name" value="SLL1456 PROTEIN-RELATED"/>
    <property type="match status" value="1"/>
</dbReference>
<dbReference type="InterPro" id="IPR053188">
    <property type="entry name" value="FkbM_Methyltransferase"/>
</dbReference>
<keyword evidence="2" id="KW-0808">Transferase</keyword>
<evidence type="ECO:0000313" key="2">
    <source>
        <dbReference type="EMBL" id="MBB5786229.1"/>
    </source>
</evidence>
<comment type="caution">
    <text evidence="2">The sequence shown here is derived from an EMBL/GenBank/DDBJ whole genome shotgun (WGS) entry which is preliminary data.</text>
</comment>
<keyword evidence="2" id="KW-0489">Methyltransferase</keyword>
<dbReference type="NCBIfam" id="TIGR01444">
    <property type="entry name" value="fkbM_fam"/>
    <property type="match status" value="1"/>
</dbReference>
<dbReference type="InterPro" id="IPR029063">
    <property type="entry name" value="SAM-dependent_MTases_sf"/>
</dbReference>
<dbReference type="Proteomes" id="UP000542813">
    <property type="component" value="Unassembled WGS sequence"/>
</dbReference>
<dbReference type="Gene3D" id="3.40.50.150">
    <property type="entry name" value="Vaccinia Virus protein VP39"/>
    <property type="match status" value="1"/>
</dbReference>
<dbReference type="GO" id="GO:0008171">
    <property type="term" value="F:O-methyltransferase activity"/>
    <property type="evidence" value="ECO:0007669"/>
    <property type="project" value="TreeGrafter"/>
</dbReference>
<evidence type="ECO:0000259" key="1">
    <source>
        <dbReference type="Pfam" id="PF05050"/>
    </source>
</evidence>
<dbReference type="SUPFAM" id="SSF53335">
    <property type="entry name" value="S-adenosyl-L-methionine-dependent methyltransferases"/>
    <property type="match status" value="1"/>
</dbReference>
<feature type="domain" description="Methyltransferase FkbM" evidence="1">
    <location>
        <begin position="50"/>
        <end position="221"/>
    </location>
</feature>
<organism evidence="2 3">
    <name type="scientific">Jiangella mangrovi</name>
    <dbReference type="NCBI Taxonomy" id="1524084"/>
    <lineage>
        <taxon>Bacteria</taxon>
        <taxon>Bacillati</taxon>
        <taxon>Actinomycetota</taxon>
        <taxon>Actinomycetes</taxon>
        <taxon>Jiangellales</taxon>
        <taxon>Jiangellaceae</taxon>
        <taxon>Jiangella</taxon>
    </lineage>
</organism>
<dbReference type="AlphaFoldDB" id="A0A7W9GLU1"/>
<protein>
    <submittedName>
        <fullName evidence="2">FkbM family methyltransferase</fullName>
    </submittedName>
</protein>
<sequence>MASLIEHRTRNLLRRFGVEVVPTRRRREAGLLSLHLSRLFAHLDITVVLDVGARHGEFGRQLRRNGYRGWIVSFEPVAENREVLTRVARGDDKWRVLPVALGTSDTTSRINVARNTSLSSLRSASEYGQRDFGDVIETARIEQVQVRRLDHLWDRVLAGIDAPRVYLKLRTQGWDLEVLTGTGEKLREVLALQTEAAVQPTYDGMPTHLETLRALEAAGFTVSGMFPVTFDPRLALVEYDCVAVRR</sequence>
<gene>
    <name evidence="2" type="ORF">HD601_000804</name>
</gene>
<name>A0A7W9GLU1_9ACTN</name>
<keyword evidence="3" id="KW-1185">Reference proteome</keyword>
<evidence type="ECO:0000313" key="3">
    <source>
        <dbReference type="Proteomes" id="UP000542813"/>
    </source>
</evidence>
<dbReference type="GO" id="GO:0032259">
    <property type="term" value="P:methylation"/>
    <property type="evidence" value="ECO:0007669"/>
    <property type="project" value="UniProtKB-KW"/>
</dbReference>